<dbReference type="GO" id="GO:0009229">
    <property type="term" value="P:thiamine diphosphate biosynthetic process"/>
    <property type="evidence" value="ECO:0007669"/>
    <property type="project" value="UniProtKB-UniPathway"/>
</dbReference>
<evidence type="ECO:0000256" key="1">
    <source>
        <dbReference type="ARBA" id="ARBA00004948"/>
    </source>
</evidence>
<dbReference type="GO" id="GO:0005829">
    <property type="term" value="C:cytosol"/>
    <property type="evidence" value="ECO:0007669"/>
    <property type="project" value="TreeGrafter"/>
</dbReference>
<dbReference type="CDD" id="cd01169">
    <property type="entry name" value="HMPP_kinase"/>
    <property type="match status" value="1"/>
</dbReference>
<dbReference type="EMBL" id="SJZB01000014">
    <property type="protein sequence ID" value="TCJ17220.1"/>
    <property type="molecule type" value="Genomic_DNA"/>
</dbReference>
<dbReference type="Pfam" id="PF08543">
    <property type="entry name" value="Phos_pyr_kin"/>
    <property type="match status" value="1"/>
</dbReference>
<keyword evidence="4" id="KW-0418">Kinase</keyword>
<comment type="caution">
    <text evidence="4">The sequence shown here is derived from an EMBL/GenBank/DDBJ whole genome shotgun (WGS) entry which is preliminary data.</text>
</comment>
<organism evidence="4 5">
    <name type="scientific">Parasulfuritortus cantonensis</name>
    <dbReference type="NCBI Taxonomy" id="2528202"/>
    <lineage>
        <taxon>Bacteria</taxon>
        <taxon>Pseudomonadati</taxon>
        <taxon>Pseudomonadota</taxon>
        <taxon>Betaproteobacteria</taxon>
        <taxon>Nitrosomonadales</taxon>
        <taxon>Thiobacillaceae</taxon>
        <taxon>Parasulfuritortus</taxon>
    </lineage>
</organism>
<dbReference type="RefSeq" id="WP_131445103.1">
    <property type="nucleotide sequence ID" value="NZ_SJZB01000014.1"/>
</dbReference>
<name>A0A4R1BIU2_9PROT</name>
<gene>
    <name evidence="4" type="ORF">EZJ19_04515</name>
</gene>
<keyword evidence="5" id="KW-1185">Reference proteome</keyword>
<dbReference type="GO" id="GO:0008902">
    <property type="term" value="F:hydroxymethylpyrimidine kinase activity"/>
    <property type="evidence" value="ECO:0007669"/>
    <property type="project" value="UniProtKB-EC"/>
</dbReference>
<dbReference type="PANTHER" id="PTHR20858">
    <property type="entry name" value="PHOSPHOMETHYLPYRIMIDINE KINASE"/>
    <property type="match status" value="1"/>
</dbReference>
<dbReference type="PANTHER" id="PTHR20858:SF17">
    <property type="entry name" value="HYDROXYMETHYLPYRIMIDINE_PHOSPHOMETHYLPYRIMIDINE KINASE THI20-RELATED"/>
    <property type="match status" value="1"/>
</dbReference>
<feature type="domain" description="Pyridoxamine kinase/Phosphomethylpyrimidine kinase" evidence="3">
    <location>
        <begin position="15"/>
        <end position="257"/>
    </location>
</feature>
<dbReference type="Proteomes" id="UP000295443">
    <property type="component" value="Unassembled WGS sequence"/>
</dbReference>
<reference evidence="4 5" key="1">
    <citation type="submission" date="2019-03" db="EMBL/GenBank/DDBJ databases">
        <title>Genome sequence of Thiobacillaceae bacterium LSR1, a sulfur-oxidizing bacterium isolated from freshwater sediment.</title>
        <authorList>
            <person name="Li S."/>
        </authorList>
    </citation>
    <scope>NUCLEOTIDE SEQUENCE [LARGE SCALE GENOMIC DNA]</scope>
    <source>
        <strain evidence="4 5">LSR1</strain>
    </source>
</reference>
<sequence>MSPQLPTVLSFAATDPTSGAGSQADLLTIVSLGCHPLTVVTAVTVQDTVGVEDFLPLDATWIADQARGVLEDVPVAAFKLGMLGSVEAVATIAEIVSDYPDIPLILDPVLASGRGDELAGENLIAAMQDLLLPQTTLITPNSMEARRLAEDELGEDDLDLEECASRLIDLGCEYVLITGSHEQTPKVINTLYGLEGVIQTLEWERLPGGYHGSGCTLASAAAALLAQGLGIADAVKSAQEYTWEALRNGYRIGMGQNIPDRLFWARDEADAS</sequence>
<evidence type="ECO:0000259" key="3">
    <source>
        <dbReference type="Pfam" id="PF08543"/>
    </source>
</evidence>
<dbReference type="EC" id="2.7.1.49" evidence="2"/>
<dbReference type="AlphaFoldDB" id="A0A4R1BIU2"/>
<dbReference type="GO" id="GO:0008972">
    <property type="term" value="F:phosphomethylpyrimidine kinase activity"/>
    <property type="evidence" value="ECO:0007669"/>
    <property type="project" value="InterPro"/>
</dbReference>
<comment type="pathway">
    <text evidence="1">Cofactor biosynthesis; thiamine diphosphate biosynthesis.</text>
</comment>
<keyword evidence="4" id="KW-0808">Transferase</keyword>
<dbReference type="SUPFAM" id="SSF53613">
    <property type="entry name" value="Ribokinase-like"/>
    <property type="match status" value="1"/>
</dbReference>
<accession>A0A4R1BIU2</accession>
<dbReference type="GO" id="GO:0009228">
    <property type="term" value="P:thiamine biosynthetic process"/>
    <property type="evidence" value="ECO:0007669"/>
    <property type="project" value="InterPro"/>
</dbReference>
<protein>
    <recommendedName>
        <fullName evidence="2">hydroxymethylpyrimidine kinase</fullName>
        <ecNumber evidence="2">2.7.1.49</ecNumber>
    </recommendedName>
</protein>
<dbReference type="InterPro" id="IPR013749">
    <property type="entry name" value="PM/HMP-P_kinase-1"/>
</dbReference>
<dbReference type="Gene3D" id="3.40.1190.20">
    <property type="match status" value="1"/>
</dbReference>
<evidence type="ECO:0000313" key="4">
    <source>
        <dbReference type="EMBL" id="TCJ17220.1"/>
    </source>
</evidence>
<dbReference type="InterPro" id="IPR004399">
    <property type="entry name" value="HMP/HMP-P_kinase_dom"/>
</dbReference>
<dbReference type="InterPro" id="IPR029056">
    <property type="entry name" value="Ribokinase-like"/>
</dbReference>
<dbReference type="UniPathway" id="UPA00060">
    <property type="reaction ID" value="UER00138"/>
</dbReference>
<dbReference type="OrthoDB" id="9810880at2"/>
<evidence type="ECO:0000313" key="5">
    <source>
        <dbReference type="Proteomes" id="UP000295443"/>
    </source>
</evidence>
<proteinExistence type="predicted"/>
<evidence type="ECO:0000256" key="2">
    <source>
        <dbReference type="ARBA" id="ARBA00012135"/>
    </source>
</evidence>